<comment type="caution">
    <text evidence="5">The sequence shown here is derived from an EMBL/GenBank/DDBJ whole genome shotgun (WGS) entry which is preliminary data.</text>
</comment>
<dbReference type="InterPro" id="IPR035418">
    <property type="entry name" value="AraC-bd_2"/>
</dbReference>
<dbReference type="EMBL" id="JACIEJ010000007">
    <property type="protein sequence ID" value="MBB3986704.1"/>
    <property type="molecule type" value="Genomic_DNA"/>
</dbReference>
<dbReference type="PANTHER" id="PTHR46796">
    <property type="entry name" value="HTH-TYPE TRANSCRIPTIONAL ACTIVATOR RHAS-RELATED"/>
    <property type="match status" value="1"/>
</dbReference>
<dbReference type="SUPFAM" id="SSF46689">
    <property type="entry name" value="Homeodomain-like"/>
    <property type="match status" value="1"/>
</dbReference>
<organism evidence="5 6">
    <name type="scientific">Sagittula marina</name>
    <dbReference type="NCBI Taxonomy" id="943940"/>
    <lineage>
        <taxon>Bacteria</taxon>
        <taxon>Pseudomonadati</taxon>
        <taxon>Pseudomonadota</taxon>
        <taxon>Alphaproteobacteria</taxon>
        <taxon>Rhodobacterales</taxon>
        <taxon>Roseobacteraceae</taxon>
        <taxon>Sagittula</taxon>
    </lineage>
</organism>
<dbReference type="PANTHER" id="PTHR46796:SF6">
    <property type="entry name" value="ARAC SUBFAMILY"/>
    <property type="match status" value="1"/>
</dbReference>
<dbReference type="RefSeq" id="WP_183967297.1">
    <property type="nucleotide sequence ID" value="NZ_BAABBZ010000006.1"/>
</dbReference>
<dbReference type="GO" id="GO:0003700">
    <property type="term" value="F:DNA-binding transcription factor activity"/>
    <property type="evidence" value="ECO:0007669"/>
    <property type="project" value="InterPro"/>
</dbReference>
<keyword evidence="2 5" id="KW-0238">DNA-binding</keyword>
<dbReference type="InterPro" id="IPR050204">
    <property type="entry name" value="AraC_XylS_family_regulators"/>
</dbReference>
<accession>A0A7W6GUU8</accession>
<feature type="domain" description="HTH araC/xylS-type" evidence="4">
    <location>
        <begin position="205"/>
        <end position="306"/>
    </location>
</feature>
<dbReference type="InterPro" id="IPR020449">
    <property type="entry name" value="Tscrpt_reg_AraC-type_HTH"/>
</dbReference>
<keyword evidence="6" id="KW-1185">Reference proteome</keyword>
<protein>
    <submittedName>
        <fullName evidence="5">AraC-like DNA-binding protein</fullName>
    </submittedName>
</protein>
<dbReference type="Proteomes" id="UP000541426">
    <property type="component" value="Unassembled WGS sequence"/>
</dbReference>
<reference evidence="5 6" key="1">
    <citation type="submission" date="2020-08" db="EMBL/GenBank/DDBJ databases">
        <title>Genomic Encyclopedia of Type Strains, Phase IV (KMG-IV): sequencing the most valuable type-strain genomes for metagenomic binning, comparative biology and taxonomic classification.</title>
        <authorList>
            <person name="Goeker M."/>
        </authorList>
    </citation>
    <scope>NUCLEOTIDE SEQUENCE [LARGE SCALE GENOMIC DNA]</scope>
    <source>
        <strain evidence="5 6">DSM 102235</strain>
    </source>
</reference>
<dbReference type="SMART" id="SM00342">
    <property type="entry name" value="HTH_ARAC"/>
    <property type="match status" value="1"/>
</dbReference>
<dbReference type="Gene3D" id="1.10.10.60">
    <property type="entry name" value="Homeodomain-like"/>
    <property type="match status" value="1"/>
</dbReference>
<dbReference type="Pfam" id="PF14525">
    <property type="entry name" value="AraC_binding_2"/>
    <property type="match status" value="1"/>
</dbReference>
<evidence type="ECO:0000313" key="6">
    <source>
        <dbReference type="Proteomes" id="UP000541426"/>
    </source>
</evidence>
<keyword evidence="1" id="KW-0805">Transcription regulation</keyword>
<dbReference type="PROSITE" id="PS01124">
    <property type="entry name" value="HTH_ARAC_FAMILY_2"/>
    <property type="match status" value="1"/>
</dbReference>
<dbReference type="PRINTS" id="PR00032">
    <property type="entry name" value="HTHARAC"/>
</dbReference>
<dbReference type="GO" id="GO:0043565">
    <property type="term" value="F:sequence-specific DNA binding"/>
    <property type="evidence" value="ECO:0007669"/>
    <property type="project" value="InterPro"/>
</dbReference>
<evidence type="ECO:0000259" key="4">
    <source>
        <dbReference type="PROSITE" id="PS01124"/>
    </source>
</evidence>
<keyword evidence="3" id="KW-0804">Transcription</keyword>
<dbReference type="InterPro" id="IPR009057">
    <property type="entry name" value="Homeodomain-like_sf"/>
</dbReference>
<evidence type="ECO:0000256" key="1">
    <source>
        <dbReference type="ARBA" id="ARBA00023015"/>
    </source>
</evidence>
<gene>
    <name evidence="5" type="ORF">GGQ68_003047</name>
</gene>
<evidence type="ECO:0000313" key="5">
    <source>
        <dbReference type="EMBL" id="MBB3986704.1"/>
    </source>
</evidence>
<dbReference type="Pfam" id="PF12833">
    <property type="entry name" value="HTH_18"/>
    <property type="match status" value="1"/>
</dbReference>
<evidence type="ECO:0000256" key="3">
    <source>
        <dbReference type="ARBA" id="ARBA00023163"/>
    </source>
</evidence>
<evidence type="ECO:0000256" key="2">
    <source>
        <dbReference type="ARBA" id="ARBA00023125"/>
    </source>
</evidence>
<proteinExistence type="predicted"/>
<name>A0A7W6GUU8_9RHOB</name>
<dbReference type="AlphaFoldDB" id="A0A7W6GUU8"/>
<dbReference type="InterPro" id="IPR018060">
    <property type="entry name" value="HTH_AraC"/>
</dbReference>
<sequence>MTQELSHITTDEIPIEVLRQDINEICGAFEIEPAHREGPSHGLARSQRMGGFDAALVSLDAQHVNRTRTCIRRDPAEYLYMLVQDVGECVVHQNGAATLLRPGDMFLVDATRPSQFIYDGKLSHQISVHLPRDEMIGRFGSICEGGVAVDRTDPLWVALRAVLCKMTQCPPGAGTQLSEAFYGLLGAYLHQRHTQLPDARGQIVEQALHLMARHFRDPDFGPSKLASELRVSLRSLQRYFEPLGETPGQRLLHLRLARAHSELSGGRCRDGAVADCAYRCGFNDLSHFYRAFRQRYGTTPGAVAALSGNAGVIG</sequence>